<evidence type="ECO:0000313" key="10">
    <source>
        <dbReference type="Proteomes" id="UP000232883"/>
    </source>
</evidence>
<feature type="domain" description="Cytochrome c" evidence="8">
    <location>
        <begin position="206"/>
        <end position="331"/>
    </location>
</feature>
<dbReference type="InterPro" id="IPR009056">
    <property type="entry name" value="Cyt_c-like_dom"/>
</dbReference>
<organism evidence="9 10">
    <name type="scientific">Spirosoma pollinicola</name>
    <dbReference type="NCBI Taxonomy" id="2057025"/>
    <lineage>
        <taxon>Bacteria</taxon>
        <taxon>Pseudomonadati</taxon>
        <taxon>Bacteroidota</taxon>
        <taxon>Cytophagia</taxon>
        <taxon>Cytophagales</taxon>
        <taxon>Cytophagaceae</taxon>
        <taxon>Spirosoma</taxon>
    </lineage>
</organism>
<dbReference type="InterPro" id="IPR051395">
    <property type="entry name" value="Cytochrome_c_Peroxidase/MauG"/>
</dbReference>
<keyword evidence="10" id="KW-1185">Reference proteome</keyword>
<keyword evidence="5" id="KW-0560">Oxidoreductase</keyword>
<dbReference type="GO" id="GO:0009055">
    <property type="term" value="F:electron transfer activity"/>
    <property type="evidence" value="ECO:0007669"/>
    <property type="project" value="InterPro"/>
</dbReference>
<dbReference type="KEGG" id="spir:CWM47_34890"/>
<evidence type="ECO:0000256" key="2">
    <source>
        <dbReference type="ARBA" id="ARBA00022617"/>
    </source>
</evidence>
<dbReference type="InterPro" id="IPR004852">
    <property type="entry name" value="Di-haem_cyt_c_peroxidsae"/>
</dbReference>
<dbReference type="GO" id="GO:0020037">
    <property type="term" value="F:heme binding"/>
    <property type="evidence" value="ECO:0007669"/>
    <property type="project" value="InterPro"/>
</dbReference>
<dbReference type="OrthoDB" id="920805at2"/>
<accession>A0A2K8Z9Q8</accession>
<keyword evidence="4" id="KW-0732">Signal</keyword>
<keyword evidence="9" id="KW-0575">Peroxidase</keyword>
<proteinExistence type="predicted"/>
<dbReference type="PANTHER" id="PTHR30600">
    <property type="entry name" value="CYTOCHROME C PEROXIDASE-RELATED"/>
    <property type="match status" value="1"/>
</dbReference>
<sequence length="463" mass="52452">MSTRIIVLFLSTVLLLASAYISVENPYLPMPFPKPAHFPEPVYDFTKFPLTKVKIALGRRLFYDSFLSKDGTVSCASCHQQASAFTQHGHRLSHGINDSLTEHNSMPLMNLAWHNKFGWDGGIHALDLFPVSPLQHPHEMGENLVTVLDKLHANKSYRLQFLDAFANDEVRSDQLLQALSQFMLTLISANSRYDKFLRQENPNLTEAENQGRLLFEQKCASCHSGVLLTDLSLRNNGLKIIDPVDIGLAKITLKDTDRYKFKVPSLRNAAVTAPYMHDGRFNTLEQVLDHYGNNIAQSPTLDPLLSAPSNRGIPLTKGEKQRIIQFLHTLTDDQFLTNDQFAEPETEAMYLQRIDFAPATIHSELPRQLAPVEQTLRRLQTAVQSANTSLASDMAQQLKQILGQVDTGLMNEAQRAFFAEQLMTMNADADHIIRIKEVEHQKQHLDMLLKHEKLIRFAFKLTK</sequence>
<dbReference type="AlphaFoldDB" id="A0A2K8Z9Q8"/>
<protein>
    <submittedName>
        <fullName evidence="9">Cytochrome-c peroxidase</fullName>
    </submittedName>
</protein>
<keyword evidence="3 7" id="KW-0479">Metal-binding</keyword>
<reference evidence="9 10" key="1">
    <citation type="submission" date="2017-11" db="EMBL/GenBank/DDBJ databases">
        <title>Taxonomic description and genome sequences of Spirosoma HA7 sp. nov., isolated from pollen microhabitat of Corylus avellana.</title>
        <authorList>
            <person name="Ambika Manirajan B."/>
            <person name="Suarez C."/>
            <person name="Ratering S."/>
            <person name="Geissler-Plaum R."/>
            <person name="Cardinale M."/>
            <person name="Sylvia S."/>
        </authorList>
    </citation>
    <scope>NUCLEOTIDE SEQUENCE [LARGE SCALE GENOMIC DNA]</scope>
    <source>
        <strain evidence="9 10">HA7</strain>
    </source>
</reference>
<evidence type="ECO:0000256" key="7">
    <source>
        <dbReference type="PROSITE-ProRule" id="PRU00433"/>
    </source>
</evidence>
<evidence type="ECO:0000256" key="6">
    <source>
        <dbReference type="ARBA" id="ARBA00023004"/>
    </source>
</evidence>
<dbReference type="SUPFAM" id="SSF46626">
    <property type="entry name" value="Cytochrome c"/>
    <property type="match status" value="2"/>
</dbReference>
<dbReference type="GO" id="GO:0004130">
    <property type="term" value="F:cytochrome-c peroxidase activity"/>
    <property type="evidence" value="ECO:0007669"/>
    <property type="project" value="TreeGrafter"/>
</dbReference>
<dbReference type="Gene3D" id="1.10.760.10">
    <property type="entry name" value="Cytochrome c-like domain"/>
    <property type="match status" value="2"/>
</dbReference>
<evidence type="ECO:0000256" key="5">
    <source>
        <dbReference type="ARBA" id="ARBA00023002"/>
    </source>
</evidence>
<keyword evidence="6 7" id="KW-0408">Iron</keyword>
<comment type="subcellular location">
    <subcellularLocation>
        <location evidence="1">Cell envelope</location>
    </subcellularLocation>
</comment>
<evidence type="ECO:0000256" key="1">
    <source>
        <dbReference type="ARBA" id="ARBA00004196"/>
    </source>
</evidence>
<evidence type="ECO:0000256" key="4">
    <source>
        <dbReference type="ARBA" id="ARBA00022729"/>
    </source>
</evidence>
<dbReference type="GO" id="GO:0046872">
    <property type="term" value="F:metal ion binding"/>
    <property type="evidence" value="ECO:0007669"/>
    <property type="project" value="UniProtKB-KW"/>
</dbReference>
<evidence type="ECO:0000256" key="3">
    <source>
        <dbReference type="ARBA" id="ARBA00022723"/>
    </source>
</evidence>
<name>A0A2K8Z9Q8_9BACT</name>
<dbReference type="EMBL" id="CP025096">
    <property type="protein sequence ID" value="AUD06584.1"/>
    <property type="molecule type" value="Genomic_DNA"/>
</dbReference>
<dbReference type="Proteomes" id="UP000232883">
    <property type="component" value="Chromosome"/>
</dbReference>
<dbReference type="GO" id="GO:0030313">
    <property type="term" value="C:cell envelope"/>
    <property type="evidence" value="ECO:0007669"/>
    <property type="project" value="UniProtKB-SubCell"/>
</dbReference>
<evidence type="ECO:0000313" key="9">
    <source>
        <dbReference type="EMBL" id="AUD06584.1"/>
    </source>
</evidence>
<dbReference type="InterPro" id="IPR036909">
    <property type="entry name" value="Cyt_c-like_dom_sf"/>
</dbReference>
<dbReference type="Pfam" id="PF03150">
    <property type="entry name" value="CCP_MauG"/>
    <property type="match status" value="1"/>
</dbReference>
<evidence type="ECO:0000259" key="8">
    <source>
        <dbReference type="PROSITE" id="PS51007"/>
    </source>
</evidence>
<dbReference type="PANTHER" id="PTHR30600:SF10">
    <property type="entry name" value="BLL6722 PROTEIN"/>
    <property type="match status" value="1"/>
</dbReference>
<gene>
    <name evidence="9" type="ORF">CWM47_34890</name>
</gene>
<dbReference type="RefSeq" id="WP_100993124.1">
    <property type="nucleotide sequence ID" value="NZ_CP025096.1"/>
</dbReference>
<keyword evidence="2 7" id="KW-0349">Heme</keyword>
<dbReference type="PROSITE" id="PS51007">
    <property type="entry name" value="CYTC"/>
    <property type="match status" value="1"/>
</dbReference>